<name>A0A133P1Q6_GARVA</name>
<dbReference type="PATRIC" id="fig|2702.100.peg.264"/>
<dbReference type="Proteomes" id="UP000070687">
    <property type="component" value="Unassembled WGS sequence"/>
</dbReference>
<evidence type="ECO:0000313" key="2">
    <source>
        <dbReference type="Proteomes" id="UP000070687"/>
    </source>
</evidence>
<protein>
    <submittedName>
        <fullName evidence="1">Uncharacterized protein</fullName>
    </submittedName>
</protein>
<dbReference type="AlphaFoldDB" id="A0A133P1Q6"/>
<proteinExistence type="predicted"/>
<accession>A0A133P1Q6</accession>
<organism evidence="1 2">
    <name type="scientific">Gardnerella vaginalis</name>
    <dbReference type="NCBI Taxonomy" id="2702"/>
    <lineage>
        <taxon>Bacteria</taxon>
        <taxon>Bacillati</taxon>
        <taxon>Actinomycetota</taxon>
        <taxon>Actinomycetes</taxon>
        <taxon>Bifidobacteriales</taxon>
        <taxon>Bifidobacteriaceae</taxon>
        <taxon>Gardnerella</taxon>
    </lineage>
</organism>
<dbReference type="EMBL" id="LRQB01000009">
    <property type="protein sequence ID" value="KXA22470.1"/>
    <property type="molecule type" value="Genomic_DNA"/>
</dbReference>
<gene>
    <name evidence="1" type="ORF">HMPREF3208_00282</name>
</gene>
<reference evidence="1 2" key="1">
    <citation type="submission" date="2016-01" db="EMBL/GenBank/DDBJ databases">
        <authorList>
            <person name="Oliw E.H."/>
        </authorList>
    </citation>
    <scope>NUCLEOTIDE SEQUENCE [LARGE SCALE GENOMIC DNA]</scope>
    <source>
        <strain evidence="1 2">PSS_7772B</strain>
    </source>
</reference>
<comment type="caution">
    <text evidence="1">The sequence shown here is derived from an EMBL/GenBank/DDBJ whole genome shotgun (WGS) entry which is preliminary data.</text>
</comment>
<evidence type="ECO:0000313" key="1">
    <source>
        <dbReference type="EMBL" id="KXA22470.1"/>
    </source>
</evidence>
<sequence>MLLQSICCNNIAPRLKRIVHHFDNVQIPRAVCVGGHTHNIDLSMK</sequence>